<dbReference type="UniPathway" id="UPA00196"/>
<evidence type="ECO:0000256" key="1">
    <source>
        <dbReference type="ARBA" id="ARBA00004141"/>
    </source>
</evidence>
<evidence type="ECO:0000256" key="5">
    <source>
        <dbReference type="RuleBase" id="RU280819"/>
    </source>
</evidence>
<feature type="region of interest" description="Disordered" evidence="6">
    <location>
        <begin position="1"/>
        <end position="20"/>
    </location>
</feature>
<accession>A0A267DDQ4</accession>
<name>A0A267DDQ4_9PLAT</name>
<evidence type="ECO:0000256" key="4">
    <source>
        <dbReference type="ARBA" id="ARBA00023136"/>
    </source>
</evidence>
<feature type="transmembrane region" description="Helical" evidence="5">
    <location>
        <begin position="230"/>
        <end position="247"/>
    </location>
</feature>
<protein>
    <recommendedName>
        <fullName evidence="5">Phosphatidylinositol-glycan biosynthesis class W protein</fullName>
        <ecNumber evidence="5">2.3.-.-</ecNumber>
    </recommendedName>
</protein>
<dbReference type="Proteomes" id="UP000215902">
    <property type="component" value="Unassembled WGS sequence"/>
</dbReference>
<keyword evidence="5" id="KW-0012">Acyltransferase</keyword>
<organism evidence="7 8">
    <name type="scientific">Macrostomum lignano</name>
    <dbReference type="NCBI Taxonomy" id="282301"/>
    <lineage>
        <taxon>Eukaryota</taxon>
        <taxon>Metazoa</taxon>
        <taxon>Spiralia</taxon>
        <taxon>Lophotrochozoa</taxon>
        <taxon>Platyhelminthes</taxon>
        <taxon>Rhabditophora</taxon>
        <taxon>Macrostomorpha</taxon>
        <taxon>Macrostomida</taxon>
        <taxon>Macrostomidae</taxon>
        <taxon>Macrostomum</taxon>
    </lineage>
</organism>
<reference evidence="7 8" key="1">
    <citation type="submission" date="2017-06" db="EMBL/GenBank/DDBJ databases">
        <title>A platform for efficient transgenesis in Macrostomum lignano, a flatworm model organism for stem cell research.</title>
        <authorList>
            <person name="Berezikov E."/>
        </authorList>
    </citation>
    <scope>NUCLEOTIDE SEQUENCE [LARGE SCALE GENOMIC DNA]</scope>
    <source>
        <strain evidence="7">DV1</strain>
        <tissue evidence="7">Whole organism</tissue>
    </source>
</reference>
<feature type="transmembrane region" description="Helical" evidence="5">
    <location>
        <begin position="404"/>
        <end position="428"/>
    </location>
</feature>
<feature type="transmembrane region" description="Helical" evidence="5">
    <location>
        <begin position="365"/>
        <end position="392"/>
    </location>
</feature>
<keyword evidence="3 5" id="KW-1133">Transmembrane helix</keyword>
<evidence type="ECO:0000256" key="2">
    <source>
        <dbReference type="ARBA" id="ARBA00022692"/>
    </source>
</evidence>
<dbReference type="GO" id="GO:0072659">
    <property type="term" value="P:protein localization to plasma membrane"/>
    <property type="evidence" value="ECO:0007669"/>
    <property type="project" value="TreeGrafter"/>
</dbReference>
<dbReference type="EC" id="2.3.-.-" evidence="5"/>
<dbReference type="InterPro" id="IPR009447">
    <property type="entry name" value="PIGW/GWT1"/>
</dbReference>
<dbReference type="OrthoDB" id="15270at2759"/>
<keyword evidence="8" id="KW-1185">Reference proteome</keyword>
<keyword evidence="4 5" id="KW-0472">Membrane</keyword>
<feature type="transmembrane region" description="Helical" evidence="5">
    <location>
        <begin position="331"/>
        <end position="353"/>
    </location>
</feature>
<evidence type="ECO:0000313" key="8">
    <source>
        <dbReference type="Proteomes" id="UP000215902"/>
    </source>
</evidence>
<dbReference type="STRING" id="282301.A0A267DDQ4"/>
<evidence type="ECO:0000256" key="6">
    <source>
        <dbReference type="SAM" id="MobiDB-lite"/>
    </source>
</evidence>
<comment type="similarity">
    <text evidence="5">Belongs to the PIGW family.</text>
</comment>
<comment type="function">
    <text evidence="5">A acetyltransferase, which acetylates the inositol ring of phosphatidylinositol during biosynthesis of GPI-anchor.</text>
</comment>
<keyword evidence="5" id="KW-0808">Transferase</keyword>
<dbReference type="GO" id="GO:0006506">
    <property type="term" value="P:GPI anchor biosynthetic process"/>
    <property type="evidence" value="ECO:0007669"/>
    <property type="project" value="UniProtKB-UniPathway"/>
</dbReference>
<keyword evidence="5" id="KW-0337">GPI-anchor biosynthesis</keyword>
<feature type="transmembrane region" description="Helical" evidence="5">
    <location>
        <begin position="167"/>
        <end position="187"/>
    </location>
</feature>
<comment type="subcellular location">
    <subcellularLocation>
        <location evidence="5">Endoplasmic reticulum membrane</location>
        <topology evidence="5">Multi-pass membrane protein</topology>
    </subcellularLocation>
    <subcellularLocation>
        <location evidence="1">Membrane</location>
        <topology evidence="1">Multi-pass membrane protein</topology>
    </subcellularLocation>
</comment>
<feature type="transmembrane region" description="Helical" evidence="5">
    <location>
        <begin position="259"/>
        <end position="280"/>
    </location>
</feature>
<gene>
    <name evidence="7" type="ORF">BOX15_Mlig007363g2</name>
</gene>
<dbReference type="PANTHER" id="PTHR20661:SF0">
    <property type="entry name" value="PHOSPHATIDYLINOSITOL-GLYCAN BIOSYNTHESIS CLASS W PROTEIN"/>
    <property type="match status" value="1"/>
</dbReference>
<comment type="caution">
    <text evidence="5">Lacks conserved residue(s) required for the propagation of feature annotation.</text>
</comment>
<evidence type="ECO:0000256" key="3">
    <source>
        <dbReference type="ARBA" id="ARBA00022989"/>
    </source>
</evidence>
<dbReference type="PANTHER" id="PTHR20661">
    <property type="entry name" value="PHOSPHATIDYLINOSITOL-GLYCAN BIOSYNTHESIS CLASS W PROTEIN"/>
    <property type="match status" value="1"/>
</dbReference>
<comment type="caution">
    <text evidence="7">The sequence shown here is derived from an EMBL/GenBank/DDBJ whole genome shotgun (WGS) entry which is preliminary data.</text>
</comment>
<dbReference type="EMBL" id="NIVC01004692">
    <property type="protein sequence ID" value="PAA46817.1"/>
    <property type="molecule type" value="Genomic_DNA"/>
</dbReference>
<proteinExistence type="inferred from homology"/>
<feature type="compositionally biased region" description="Polar residues" evidence="6">
    <location>
        <begin position="1"/>
        <end position="16"/>
    </location>
</feature>
<dbReference type="GO" id="GO:0005789">
    <property type="term" value="C:endoplasmic reticulum membrane"/>
    <property type="evidence" value="ECO:0007669"/>
    <property type="project" value="UniProtKB-SubCell"/>
</dbReference>
<sequence>MVSMATLTNISSSPSNHGDKATRKAAHEAFVSGHGGCSLVEIWLHLTLPCLLLALTAQLRCCCHGNSRLLRLIGWLEAGLLCCSAVLQLTVLADHVTELVSAAAACLLLLLPFAQRNNFDFVVEPPQPRPLFKEFQALLLLQTSVAILAVDFPAMPRRLAKAESAGVGLMDVGAPAFAFASGLLAPAPTPFSMSRWRRSLVGACLPLALLGLARTLAVKASNYQEHVTEYGVHWNFFITLACLRAVWPALSGRPGLWSLVLAAGHCLLVLPFGGAEFLLASGDRHLLWPLVANKEGLMSLPPYCAIYCAGAAIGRRLRVGTESTAADANRLISWPLLLLAIVALPWALTVASVKLPPIVTEPSRLLFNAGFLITCLAACCQVLLMLTIGRLLCLGSIDRSCSPVLALIGRCSLAYFLLANLLTGAVNLTVDTVAISDKLVAMGILIVYLICLVGSLPLLSMVIGAWQQRGLAGSRSKAE</sequence>
<feature type="transmembrane region" description="Helical" evidence="5">
    <location>
        <begin position="440"/>
        <end position="466"/>
    </location>
</feature>
<dbReference type="GO" id="GO:0032216">
    <property type="term" value="F:glucosaminyl-phosphatidylinositol O-acyltransferase activity"/>
    <property type="evidence" value="ECO:0007669"/>
    <property type="project" value="TreeGrafter"/>
</dbReference>
<evidence type="ECO:0000313" key="7">
    <source>
        <dbReference type="EMBL" id="PAA46817.1"/>
    </source>
</evidence>
<dbReference type="AlphaFoldDB" id="A0A267DDQ4"/>
<keyword evidence="5" id="KW-0256">Endoplasmic reticulum</keyword>
<dbReference type="Pfam" id="PF06423">
    <property type="entry name" value="GWT1"/>
    <property type="match status" value="1"/>
</dbReference>
<keyword evidence="2 5" id="KW-0812">Transmembrane</keyword>
<comment type="pathway">
    <text evidence="5">Glycolipid biosynthesis; glycosylphosphatidylinositol-anchor biosynthesis.</text>
</comment>
<feature type="transmembrane region" description="Helical" evidence="5">
    <location>
        <begin position="199"/>
        <end position="218"/>
    </location>
</feature>